<dbReference type="PANTHER" id="PTHR31425:SF34">
    <property type="entry name" value="C2 DOMAIN-CONTAINING PROTEIN-RELATED"/>
    <property type="match status" value="1"/>
</dbReference>
<keyword evidence="3 10" id="KW-0812">Transmembrane</keyword>
<reference evidence="13" key="1">
    <citation type="journal article" date="2013" name="Nat. Genet.">
        <title>The Capsella rubella genome and the genomic consequences of rapid mating system evolution.</title>
        <authorList>
            <person name="Slotte T."/>
            <person name="Hazzouri K.M."/>
            <person name="Agren J.A."/>
            <person name="Koenig D."/>
            <person name="Maumus F."/>
            <person name="Guo Y.L."/>
            <person name="Steige K."/>
            <person name="Platts A.E."/>
            <person name="Escobar J.S."/>
            <person name="Newman L.K."/>
            <person name="Wang W."/>
            <person name="Mandakova T."/>
            <person name="Vello E."/>
            <person name="Smith L.M."/>
            <person name="Henz S.R."/>
            <person name="Steffen J."/>
            <person name="Takuno S."/>
            <person name="Brandvain Y."/>
            <person name="Coop G."/>
            <person name="Andolfatto P."/>
            <person name="Hu T.T."/>
            <person name="Blanchette M."/>
            <person name="Clark R.M."/>
            <person name="Quesneville H."/>
            <person name="Nordborg M."/>
            <person name="Gaut B.S."/>
            <person name="Lysak M.A."/>
            <person name="Jenkins J."/>
            <person name="Grimwood J."/>
            <person name="Chapman J."/>
            <person name="Prochnik S."/>
            <person name="Shu S."/>
            <person name="Rokhsar D."/>
            <person name="Schmutz J."/>
            <person name="Weigel D."/>
            <person name="Wright S.I."/>
        </authorList>
    </citation>
    <scope>NUCLEOTIDE SEQUENCE [LARGE SCALE GENOMIC DNA]</scope>
    <source>
        <strain evidence="13">cv. Monte Gargano</strain>
    </source>
</reference>
<dbReference type="Pfam" id="PF08372">
    <property type="entry name" value="PRT_C"/>
    <property type="match status" value="1"/>
</dbReference>
<evidence type="ECO:0000256" key="2">
    <source>
        <dbReference type="ARBA" id="ARBA00007923"/>
    </source>
</evidence>
<dbReference type="EMBL" id="KB870811">
    <property type="protein sequence ID" value="EOA15745.1"/>
    <property type="molecule type" value="Genomic_DNA"/>
</dbReference>
<feature type="region of interest" description="Disordered" evidence="9">
    <location>
        <begin position="1"/>
        <end position="45"/>
    </location>
</feature>
<dbReference type="PANTHER" id="PTHR31425">
    <property type="entry name" value="PHOSPHORIBOSYLANTHRANILATE TRANSFERASE ISOFORM 1"/>
    <property type="match status" value="1"/>
</dbReference>
<evidence type="ECO:0000259" key="11">
    <source>
        <dbReference type="PROSITE" id="PS50004"/>
    </source>
</evidence>
<evidence type="ECO:0000256" key="5">
    <source>
        <dbReference type="ARBA" id="ARBA00022737"/>
    </source>
</evidence>
<dbReference type="OrthoDB" id="67700at2759"/>
<evidence type="ECO:0000256" key="10">
    <source>
        <dbReference type="SAM" id="Phobius"/>
    </source>
</evidence>
<evidence type="ECO:0000313" key="13">
    <source>
        <dbReference type="Proteomes" id="UP000029121"/>
    </source>
</evidence>
<keyword evidence="6" id="KW-0106">Calcium</keyword>
<dbReference type="STRING" id="81985.R0GTV0"/>
<evidence type="ECO:0000256" key="6">
    <source>
        <dbReference type="ARBA" id="ARBA00022837"/>
    </source>
</evidence>
<dbReference type="KEGG" id="crb:17880342"/>
<name>R0GTV0_9BRAS</name>
<dbReference type="CDD" id="cd08379">
    <property type="entry name" value="C2D_MCTP_PRT_plant"/>
    <property type="match status" value="1"/>
</dbReference>
<evidence type="ECO:0000256" key="7">
    <source>
        <dbReference type="ARBA" id="ARBA00022989"/>
    </source>
</evidence>
<dbReference type="SUPFAM" id="SSF49562">
    <property type="entry name" value="C2 domain (Calcium/lipid-binding domain, CaLB)"/>
    <property type="match status" value="3"/>
</dbReference>
<dbReference type="InterPro" id="IPR013583">
    <property type="entry name" value="MCTP_C"/>
</dbReference>
<dbReference type="InterPro" id="IPR047257">
    <property type="entry name" value="C2B_MCTP_PRT_plant"/>
</dbReference>
<protein>
    <recommendedName>
        <fullName evidence="11">C2 domain-containing protein</fullName>
    </recommendedName>
</protein>
<accession>R0GTV0</accession>
<evidence type="ECO:0000256" key="9">
    <source>
        <dbReference type="SAM" id="MobiDB-lite"/>
    </source>
</evidence>
<dbReference type="AlphaFoldDB" id="R0GTV0"/>
<dbReference type="GO" id="GO:0016020">
    <property type="term" value="C:membrane"/>
    <property type="evidence" value="ECO:0007669"/>
    <property type="project" value="UniProtKB-SubCell"/>
</dbReference>
<dbReference type="PROSITE" id="PS50004">
    <property type="entry name" value="C2"/>
    <property type="match status" value="3"/>
</dbReference>
<comment type="similarity">
    <text evidence="2">Belongs to the MCTP family.</text>
</comment>
<evidence type="ECO:0000256" key="1">
    <source>
        <dbReference type="ARBA" id="ARBA00004141"/>
    </source>
</evidence>
<evidence type="ECO:0000256" key="4">
    <source>
        <dbReference type="ARBA" id="ARBA00022723"/>
    </source>
</evidence>
<evidence type="ECO:0000256" key="3">
    <source>
        <dbReference type="ARBA" id="ARBA00022692"/>
    </source>
</evidence>
<feature type="domain" description="C2" evidence="11">
    <location>
        <begin position="32"/>
        <end position="163"/>
    </location>
</feature>
<dbReference type="eggNOG" id="ENOG502R77N">
    <property type="taxonomic scope" value="Eukaryota"/>
</dbReference>
<dbReference type="Proteomes" id="UP000029121">
    <property type="component" value="Unassembled WGS sequence"/>
</dbReference>
<feature type="transmembrane region" description="Helical" evidence="10">
    <location>
        <begin position="620"/>
        <end position="650"/>
    </location>
</feature>
<keyword evidence="7 10" id="KW-1133">Transmembrane helix</keyword>
<dbReference type="InterPro" id="IPR035892">
    <property type="entry name" value="C2_domain_sf"/>
</dbReference>
<gene>
    <name evidence="12" type="ORF">CARUB_v10006790mg</name>
</gene>
<feature type="transmembrane region" description="Helical" evidence="10">
    <location>
        <begin position="735"/>
        <end position="763"/>
    </location>
</feature>
<proteinExistence type="inferred from homology"/>
<dbReference type="GO" id="GO:0046872">
    <property type="term" value="F:metal ion binding"/>
    <property type="evidence" value="ECO:0007669"/>
    <property type="project" value="UniProtKB-KW"/>
</dbReference>
<keyword evidence="13" id="KW-1185">Reference proteome</keyword>
<dbReference type="InterPro" id="IPR000008">
    <property type="entry name" value="C2_dom"/>
</dbReference>
<dbReference type="CDD" id="cd08378">
    <property type="entry name" value="C2B_MCTP_PRT_plant"/>
    <property type="match status" value="1"/>
</dbReference>
<sequence>MAATGAGNGNGNRNGTGNGNRNGNGNGDFSLKETSPKIGNGGGNGGEKLTSSFDLVEAMHFLYARIVRARALPVDDSFVEVKIGSYKGRTKPSLNSNPNPNPNPEFHEIFAFTKARLQGNILEVVVRDKDNSNDDEIIGKCKFDVAEIPTRVPPDSPLAPQWYRLEDKNGVKIGGEIMLSVWIGTQADEVFSEAWHSDSATVTGDNVVNTRSKVYLSPRLWYLRVNIIEAQDLVLLHQNRTNPEILIKGFLGNIVVRSRTSQTKSVNPLWNEDMMFVAVEPFEDSLILSVEDKLGQKEECIGKCEIKLSQVERRVSPGPVPALWYNVEHIDETGEARRFAGRIHLRVSLDGGYHVLDESIQYSSDYRASAKLLWTPAIGVLELGVLNATGLMPMKSRDGRGTTDAYCVAKYGTKWVRTRTIVDTFDPKWNEQYTWEVYDPYTVITIGVFDNLINLFGAGNENRLIKDSRIGKIRIRLSTLVTSKIYTHSYPLMVLKPDGVKKMGEIQLAVRFTTTSMIDMLQKYTEPLLPQMHYIFPLSIYQLDSLRHQATHILCIKLGRNEPALGRDVVEYMLDVGSNMWSLRRGRANFERLVAFFDGWIDAWKWFDEVCKWKSPATTVLLHVVFLFVVFLPKYCMVSLLLYCFVFGLYKFSLRPRHPPHMDIKLSKADSTLPDELDEEFDAFPSAKSGDVLKKRYDRLRGIAGRMMIVLGDLATQGERVKSLLSWRDPRATSLFLAFCIVSCGVICFVSMKLLLTFLGFYVMRHPRARVFDIPSIPQNFFRRLPSRADSIL</sequence>
<feature type="compositionally biased region" description="Gly residues" evidence="9">
    <location>
        <begin position="1"/>
        <end position="26"/>
    </location>
</feature>
<organism evidence="12 13">
    <name type="scientific">Capsella rubella</name>
    <dbReference type="NCBI Taxonomy" id="81985"/>
    <lineage>
        <taxon>Eukaryota</taxon>
        <taxon>Viridiplantae</taxon>
        <taxon>Streptophyta</taxon>
        <taxon>Embryophyta</taxon>
        <taxon>Tracheophyta</taxon>
        <taxon>Spermatophyta</taxon>
        <taxon>Magnoliopsida</taxon>
        <taxon>eudicotyledons</taxon>
        <taxon>Gunneridae</taxon>
        <taxon>Pentapetalae</taxon>
        <taxon>rosids</taxon>
        <taxon>malvids</taxon>
        <taxon>Brassicales</taxon>
        <taxon>Brassicaceae</taxon>
        <taxon>Camelineae</taxon>
        <taxon>Capsella</taxon>
    </lineage>
</organism>
<dbReference type="InterPro" id="IPR047259">
    <property type="entry name" value="QUIRKY-like"/>
</dbReference>
<evidence type="ECO:0000256" key="8">
    <source>
        <dbReference type="ARBA" id="ARBA00023136"/>
    </source>
</evidence>
<feature type="domain" description="C2" evidence="11">
    <location>
        <begin position="202"/>
        <end position="325"/>
    </location>
</feature>
<dbReference type="SMART" id="SM00239">
    <property type="entry name" value="C2"/>
    <property type="match status" value="3"/>
</dbReference>
<feature type="domain" description="C2" evidence="11">
    <location>
        <begin position="356"/>
        <end position="490"/>
    </location>
</feature>
<keyword evidence="8 10" id="KW-0472">Membrane</keyword>
<keyword evidence="5" id="KW-0677">Repeat</keyword>
<keyword evidence="4" id="KW-0479">Metal-binding</keyword>
<dbReference type="Pfam" id="PF00168">
    <property type="entry name" value="C2"/>
    <property type="match status" value="3"/>
</dbReference>
<dbReference type="InterPro" id="IPR047255">
    <property type="entry name" value="C2D_MCTP_PRT_plant"/>
</dbReference>
<dbReference type="CDD" id="cd04019">
    <property type="entry name" value="C2C_MCTP_PRT_plant"/>
    <property type="match status" value="1"/>
</dbReference>
<dbReference type="Gene3D" id="2.60.40.150">
    <property type="entry name" value="C2 domain"/>
    <property type="match status" value="3"/>
</dbReference>
<evidence type="ECO:0000313" key="12">
    <source>
        <dbReference type="EMBL" id="EOA15745.1"/>
    </source>
</evidence>
<comment type="subcellular location">
    <subcellularLocation>
        <location evidence="1">Membrane</location>
        <topology evidence="1">Multi-pass membrane protein</topology>
    </subcellularLocation>
</comment>
<dbReference type="InterPro" id="IPR047258">
    <property type="entry name" value="C2C_MCTP_PRT_plant"/>
</dbReference>
<dbReference type="FunFam" id="2.60.40.150:FF:000090">
    <property type="entry name" value="C2 domain-containing protein"/>
    <property type="match status" value="1"/>
</dbReference>